<dbReference type="Gene3D" id="1.20.1250.20">
    <property type="entry name" value="MFS general substrate transporter like domains"/>
    <property type="match status" value="1"/>
</dbReference>
<keyword evidence="4 5" id="KW-0472">Membrane</keyword>
<feature type="transmembrane region" description="Helical" evidence="5">
    <location>
        <begin position="444"/>
        <end position="465"/>
    </location>
</feature>
<dbReference type="PROSITE" id="PS50850">
    <property type="entry name" value="MFS"/>
    <property type="match status" value="1"/>
</dbReference>
<name>A0AAN9TL55_9HEMI</name>
<keyword evidence="8" id="KW-1185">Reference proteome</keyword>
<sequence>MINKMNQTLESVTIPLLQGKEFPKKTPFLRMLFFGSIIAAPYTLAGMVLSFSSIALPQMDMNMDEASWFGSLSSFGALFGSIAIGLIIDKYGRRPSFIFGIIPCIIGWILLGISTSISVIFLGQFLAGIIPGCIFVAQIYAAESIVVNHHHLRNSFSTWSTIATAVGIILDVVLGRFLHYQTVALIAAAMATVSLLCICIFIPESPHWLCQRGQIHRARLSEQRLSIHQPILQGLKHNRGSVDVGLTWQSIKIGLQKLKRKDIFKPLIILNVWFILVILSGGICINAYQVNIMSDYPLSSLALDSSLFGTRYNTLIGYNLSIISSILSLVAVILTSVLVTPMGIKRLFSFSSIGMAIGMSGLAVSLGIDAKFQALEFWRITHTISVWLIIFFFCLGVATIPTSVIGEMFPHDAKGYASLPSISYCGIGGILIKLHLYLYSQLGYWLYFMYAFFNLLGVVFVEIFVPETVGKTQEEIGDHFMK</sequence>
<dbReference type="AlphaFoldDB" id="A0AAN9TL55"/>
<feature type="transmembrane region" description="Helical" evidence="5">
    <location>
        <begin position="416"/>
        <end position="438"/>
    </location>
</feature>
<protein>
    <recommendedName>
        <fullName evidence="6">Major facilitator superfamily (MFS) profile domain-containing protein</fullName>
    </recommendedName>
</protein>
<dbReference type="InterPro" id="IPR005828">
    <property type="entry name" value="MFS_sugar_transport-like"/>
</dbReference>
<feature type="transmembrane region" description="Helical" evidence="5">
    <location>
        <begin position="380"/>
        <end position="404"/>
    </location>
</feature>
<comment type="subcellular location">
    <subcellularLocation>
        <location evidence="1">Membrane</location>
        <topology evidence="1">Multi-pass membrane protein</topology>
    </subcellularLocation>
</comment>
<feature type="transmembrane region" description="Helical" evidence="5">
    <location>
        <begin position="159"/>
        <end position="178"/>
    </location>
</feature>
<dbReference type="Proteomes" id="UP001367676">
    <property type="component" value="Unassembled WGS sequence"/>
</dbReference>
<feature type="transmembrane region" description="Helical" evidence="5">
    <location>
        <begin position="128"/>
        <end position="147"/>
    </location>
</feature>
<feature type="transmembrane region" description="Helical" evidence="5">
    <location>
        <begin position="184"/>
        <end position="202"/>
    </location>
</feature>
<dbReference type="InterPro" id="IPR020846">
    <property type="entry name" value="MFS_dom"/>
</dbReference>
<evidence type="ECO:0000313" key="8">
    <source>
        <dbReference type="Proteomes" id="UP001367676"/>
    </source>
</evidence>
<feature type="transmembrane region" description="Helical" evidence="5">
    <location>
        <begin position="347"/>
        <end position="368"/>
    </location>
</feature>
<gene>
    <name evidence="7" type="ORF">V9T40_002852</name>
</gene>
<evidence type="ECO:0000256" key="1">
    <source>
        <dbReference type="ARBA" id="ARBA00004141"/>
    </source>
</evidence>
<dbReference type="PANTHER" id="PTHR48021:SF1">
    <property type="entry name" value="GH07001P-RELATED"/>
    <property type="match status" value="1"/>
</dbReference>
<reference evidence="7 8" key="1">
    <citation type="submission" date="2024-03" db="EMBL/GenBank/DDBJ databases">
        <title>Adaptation during the transition from Ophiocordyceps entomopathogen to insect associate is accompanied by gene loss and intensified selection.</title>
        <authorList>
            <person name="Ward C.M."/>
            <person name="Onetto C.A."/>
            <person name="Borneman A.R."/>
        </authorList>
    </citation>
    <scope>NUCLEOTIDE SEQUENCE [LARGE SCALE GENOMIC DNA]</scope>
    <source>
        <strain evidence="7">AWRI1</strain>
        <tissue evidence="7">Single Adult Female</tissue>
    </source>
</reference>
<keyword evidence="3 5" id="KW-1133">Transmembrane helix</keyword>
<evidence type="ECO:0000256" key="2">
    <source>
        <dbReference type="ARBA" id="ARBA00022692"/>
    </source>
</evidence>
<dbReference type="InterPro" id="IPR050549">
    <property type="entry name" value="MFS_Trehalose_Transporter"/>
</dbReference>
<feature type="transmembrane region" description="Helical" evidence="5">
    <location>
        <begin position="32"/>
        <end position="56"/>
    </location>
</feature>
<feature type="transmembrane region" description="Helical" evidence="5">
    <location>
        <begin position="316"/>
        <end position="340"/>
    </location>
</feature>
<dbReference type="Pfam" id="PF00083">
    <property type="entry name" value="Sugar_tr"/>
    <property type="match status" value="1"/>
</dbReference>
<evidence type="ECO:0000256" key="3">
    <source>
        <dbReference type="ARBA" id="ARBA00022989"/>
    </source>
</evidence>
<dbReference type="InterPro" id="IPR036259">
    <property type="entry name" value="MFS_trans_sf"/>
</dbReference>
<accession>A0AAN9TL55</accession>
<dbReference type="SUPFAM" id="SSF103473">
    <property type="entry name" value="MFS general substrate transporter"/>
    <property type="match status" value="1"/>
</dbReference>
<comment type="caution">
    <text evidence="7">The sequence shown here is derived from an EMBL/GenBank/DDBJ whole genome shotgun (WGS) entry which is preliminary data.</text>
</comment>
<dbReference type="GO" id="GO:0022857">
    <property type="term" value="F:transmembrane transporter activity"/>
    <property type="evidence" value="ECO:0007669"/>
    <property type="project" value="InterPro"/>
</dbReference>
<feature type="transmembrane region" description="Helical" evidence="5">
    <location>
        <begin position="68"/>
        <end position="88"/>
    </location>
</feature>
<keyword evidence="2 5" id="KW-0812">Transmembrane</keyword>
<dbReference type="PANTHER" id="PTHR48021">
    <property type="match status" value="1"/>
</dbReference>
<proteinExistence type="predicted"/>
<feature type="transmembrane region" description="Helical" evidence="5">
    <location>
        <begin position="97"/>
        <end position="122"/>
    </location>
</feature>
<feature type="domain" description="Major facilitator superfamily (MFS) profile" evidence="6">
    <location>
        <begin position="1"/>
        <end position="469"/>
    </location>
</feature>
<feature type="transmembrane region" description="Helical" evidence="5">
    <location>
        <begin position="267"/>
        <end position="288"/>
    </location>
</feature>
<dbReference type="GO" id="GO:0016020">
    <property type="term" value="C:membrane"/>
    <property type="evidence" value="ECO:0007669"/>
    <property type="project" value="UniProtKB-SubCell"/>
</dbReference>
<evidence type="ECO:0000259" key="6">
    <source>
        <dbReference type="PROSITE" id="PS50850"/>
    </source>
</evidence>
<organism evidence="7 8">
    <name type="scientific">Parthenolecanium corni</name>
    <dbReference type="NCBI Taxonomy" id="536013"/>
    <lineage>
        <taxon>Eukaryota</taxon>
        <taxon>Metazoa</taxon>
        <taxon>Ecdysozoa</taxon>
        <taxon>Arthropoda</taxon>
        <taxon>Hexapoda</taxon>
        <taxon>Insecta</taxon>
        <taxon>Pterygota</taxon>
        <taxon>Neoptera</taxon>
        <taxon>Paraneoptera</taxon>
        <taxon>Hemiptera</taxon>
        <taxon>Sternorrhyncha</taxon>
        <taxon>Coccoidea</taxon>
        <taxon>Coccidae</taxon>
        <taxon>Parthenolecanium</taxon>
    </lineage>
</organism>
<evidence type="ECO:0000256" key="4">
    <source>
        <dbReference type="ARBA" id="ARBA00023136"/>
    </source>
</evidence>
<dbReference type="EMBL" id="JBBCAQ010000022">
    <property type="protein sequence ID" value="KAK7591239.1"/>
    <property type="molecule type" value="Genomic_DNA"/>
</dbReference>
<evidence type="ECO:0000256" key="5">
    <source>
        <dbReference type="SAM" id="Phobius"/>
    </source>
</evidence>
<dbReference type="InterPro" id="IPR005829">
    <property type="entry name" value="Sugar_transporter_CS"/>
</dbReference>
<evidence type="ECO:0000313" key="7">
    <source>
        <dbReference type="EMBL" id="KAK7591239.1"/>
    </source>
</evidence>
<dbReference type="PROSITE" id="PS00216">
    <property type="entry name" value="SUGAR_TRANSPORT_1"/>
    <property type="match status" value="1"/>
</dbReference>